<dbReference type="OrthoDB" id="516291at2"/>
<accession>A3IW46</accession>
<reference evidence="1 2" key="1">
    <citation type="submission" date="2007-03" db="EMBL/GenBank/DDBJ databases">
        <authorList>
            <person name="Stal L."/>
            <person name="Ferriera S."/>
            <person name="Johnson J."/>
            <person name="Kravitz S."/>
            <person name="Beeson K."/>
            <person name="Sutton G."/>
            <person name="Rogers Y.-H."/>
            <person name="Friedman R."/>
            <person name="Frazier M."/>
            <person name="Venter J.C."/>
        </authorList>
    </citation>
    <scope>NUCLEOTIDE SEQUENCE [LARGE SCALE GENOMIC DNA]</scope>
    <source>
        <strain evidence="1 2">CCY0110</strain>
    </source>
</reference>
<evidence type="ECO:0000313" key="1">
    <source>
        <dbReference type="EMBL" id="EAZ89281.1"/>
    </source>
</evidence>
<gene>
    <name evidence="1" type="ORF">CY0110_08801</name>
</gene>
<dbReference type="EMBL" id="AAXW01000048">
    <property type="protein sequence ID" value="EAZ89281.1"/>
    <property type="molecule type" value="Genomic_DNA"/>
</dbReference>
<keyword evidence="2" id="KW-1185">Reference proteome</keyword>
<dbReference type="AlphaFoldDB" id="A3IW46"/>
<name>A3IW46_9CHRO</name>
<sequence>MTQPLILSPRYCLDDEINWLEGIDPLRHYWLAVNGNQQLTVVIAGLCVSSSQELKEVILGFRALQPQQTMVLKGSFGKLTIHYLSPNCYAIEGRVKSALTWHLFDKETLESLLLTSHPDWVPSQRDIELGRRLLESAFEQPAYAV</sequence>
<dbReference type="eggNOG" id="ENOG5030CBU">
    <property type="taxonomic scope" value="Bacteria"/>
</dbReference>
<organism evidence="1 2">
    <name type="scientific">Crocosphaera chwakensis CCY0110</name>
    <dbReference type="NCBI Taxonomy" id="391612"/>
    <lineage>
        <taxon>Bacteria</taxon>
        <taxon>Bacillati</taxon>
        <taxon>Cyanobacteriota</taxon>
        <taxon>Cyanophyceae</taxon>
        <taxon>Oscillatoriophycideae</taxon>
        <taxon>Chroococcales</taxon>
        <taxon>Aphanothecaceae</taxon>
        <taxon>Crocosphaera</taxon>
        <taxon>Crocosphaera chwakensis</taxon>
    </lineage>
</organism>
<dbReference type="Proteomes" id="UP000003781">
    <property type="component" value="Unassembled WGS sequence"/>
</dbReference>
<proteinExistence type="predicted"/>
<protein>
    <submittedName>
        <fullName evidence="1">Uncharacterized protein</fullName>
    </submittedName>
</protein>
<dbReference type="RefSeq" id="WP_008277602.1">
    <property type="nucleotide sequence ID" value="NZ_AAXW01000048.1"/>
</dbReference>
<evidence type="ECO:0000313" key="2">
    <source>
        <dbReference type="Proteomes" id="UP000003781"/>
    </source>
</evidence>
<comment type="caution">
    <text evidence="1">The sequence shown here is derived from an EMBL/GenBank/DDBJ whole genome shotgun (WGS) entry which is preliminary data.</text>
</comment>